<sequence length="88" mass="10102">MISNPKSAVSAGSPTPGTTVSVLSWHRLRVGHRVPLPVKHQQRRPQQLQRRRRRRVLALLRPRLPPHPLLPLVGPVHTLHFGMKRRTK</sequence>
<evidence type="ECO:0000313" key="1">
    <source>
        <dbReference type="EMBL" id="KAJ8480254.1"/>
    </source>
</evidence>
<reference evidence="1 2" key="1">
    <citation type="submission" date="2022-12" db="EMBL/GenBank/DDBJ databases">
        <title>Chromosome-scale assembly of the Ensete ventricosum genome.</title>
        <authorList>
            <person name="Dussert Y."/>
            <person name="Stocks J."/>
            <person name="Wendawek A."/>
            <person name="Woldeyes F."/>
            <person name="Nichols R.A."/>
            <person name="Borrell J.S."/>
        </authorList>
    </citation>
    <scope>NUCLEOTIDE SEQUENCE [LARGE SCALE GENOMIC DNA]</scope>
    <source>
        <strain evidence="2">cv. Maze</strain>
        <tissue evidence="1">Seeds</tissue>
    </source>
</reference>
<comment type="caution">
    <text evidence="1">The sequence shown here is derived from an EMBL/GenBank/DDBJ whole genome shotgun (WGS) entry which is preliminary data.</text>
</comment>
<dbReference type="Proteomes" id="UP001222027">
    <property type="component" value="Unassembled WGS sequence"/>
</dbReference>
<name>A0AAV8QTF4_ENSVE</name>
<gene>
    <name evidence="1" type="ORF">OPV22_023981</name>
</gene>
<keyword evidence="2" id="KW-1185">Reference proteome</keyword>
<proteinExistence type="predicted"/>
<accession>A0AAV8QTF4</accession>
<dbReference type="EMBL" id="JAQQAF010000006">
    <property type="protein sequence ID" value="KAJ8480254.1"/>
    <property type="molecule type" value="Genomic_DNA"/>
</dbReference>
<evidence type="ECO:0000313" key="2">
    <source>
        <dbReference type="Proteomes" id="UP001222027"/>
    </source>
</evidence>
<dbReference type="AlphaFoldDB" id="A0AAV8QTF4"/>
<organism evidence="1 2">
    <name type="scientific">Ensete ventricosum</name>
    <name type="common">Abyssinian banana</name>
    <name type="synonym">Musa ensete</name>
    <dbReference type="NCBI Taxonomy" id="4639"/>
    <lineage>
        <taxon>Eukaryota</taxon>
        <taxon>Viridiplantae</taxon>
        <taxon>Streptophyta</taxon>
        <taxon>Embryophyta</taxon>
        <taxon>Tracheophyta</taxon>
        <taxon>Spermatophyta</taxon>
        <taxon>Magnoliopsida</taxon>
        <taxon>Liliopsida</taxon>
        <taxon>Zingiberales</taxon>
        <taxon>Musaceae</taxon>
        <taxon>Ensete</taxon>
    </lineage>
</organism>
<protein>
    <submittedName>
        <fullName evidence="1">Uncharacterized protein</fullName>
    </submittedName>
</protein>